<name>A0ABT2HYX0_9MICO</name>
<gene>
    <name evidence="2" type="ORF">M3D15_09300</name>
</gene>
<keyword evidence="3" id="KW-1185">Reference proteome</keyword>
<dbReference type="EMBL" id="JALXSQ010000050">
    <property type="protein sequence ID" value="MCT2043518.1"/>
    <property type="molecule type" value="Genomic_DNA"/>
</dbReference>
<dbReference type="RefSeq" id="WP_066082359.1">
    <property type="nucleotide sequence ID" value="NZ_JAFDPW010000001.1"/>
</dbReference>
<dbReference type="Pfam" id="PF00403">
    <property type="entry name" value="HMA"/>
    <property type="match status" value="1"/>
</dbReference>
<sequence length="69" mass="7345">MISTQIQIDGMSCSHCEQAVTDELMKLDGVTEVEVSAEDGSARIASEAPLSRADLAEAVEEAGYELLDD</sequence>
<dbReference type="InterPro" id="IPR036163">
    <property type="entry name" value="HMA_dom_sf"/>
</dbReference>
<dbReference type="InterPro" id="IPR000428">
    <property type="entry name" value="Cu-bd"/>
</dbReference>
<evidence type="ECO:0000313" key="3">
    <source>
        <dbReference type="Proteomes" id="UP001525379"/>
    </source>
</evidence>
<dbReference type="CDD" id="cd00371">
    <property type="entry name" value="HMA"/>
    <property type="match status" value="1"/>
</dbReference>
<dbReference type="InterPro" id="IPR006121">
    <property type="entry name" value="HMA_dom"/>
</dbReference>
<feature type="domain" description="HMA" evidence="1">
    <location>
        <begin position="2"/>
        <end position="67"/>
    </location>
</feature>
<proteinExistence type="predicted"/>
<accession>A0ABT2HYX0</accession>
<evidence type="ECO:0000259" key="1">
    <source>
        <dbReference type="PROSITE" id="PS50846"/>
    </source>
</evidence>
<organism evidence="2 3">
    <name type="scientific">Pseudoclavibacter albus</name>
    <dbReference type="NCBI Taxonomy" id="272241"/>
    <lineage>
        <taxon>Bacteria</taxon>
        <taxon>Bacillati</taxon>
        <taxon>Actinomycetota</taxon>
        <taxon>Actinomycetes</taxon>
        <taxon>Micrococcales</taxon>
        <taxon>Microbacteriaceae</taxon>
        <taxon>Pseudoclavibacter</taxon>
    </lineage>
</organism>
<dbReference type="PRINTS" id="PR00944">
    <property type="entry name" value="CUEXPORT"/>
</dbReference>
<dbReference type="Proteomes" id="UP001525379">
    <property type="component" value="Unassembled WGS sequence"/>
</dbReference>
<protein>
    <submittedName>
        <fullName evidence="2">Heavy-metal-associated domain-containing protein</fullName>
    </submittedName>
</protein>
<dbReference type="SUPFAM" id="SSF55008">
    <property type="entry name" value="HMA, heavy metal-associated domain"/>
    <property type="match status" value="1"/>
</dbReference>
<dbReference type="PROSITE" id="PS50846">
    <property type="entry name" value="HMA_2"/>
    <property type="match status" value="1"/>
</dbReference>
<evidence type="ECO:0000313" key="2">
    <source>
        <dbReference type="EMBL" id="MCT2043518.1"/>
    </source>
</evidence>
<dbReference type="Gene3D" id="3.30.70.100">
    <property type="match status" value="1"/>
</dbReference>
<comment type="caution">
    <text evidence="2">The sequence shown here is derived from an EMBL/GenBank/DDBJ whole genome shotgun (WGS) entry which is preliminary data.</text>
</comment>
<reference evidence="2 3" key="1">
    <citation type="submission" date="2022-04" db="EMBL/GenBank/DDBJ databases">
        <title>Human microbiome associated bacterial genomes.</title>
        <authorList>
            <person name="Sandstrom S."/>
            <person name="Salamzade R."/>
            <person name="Kalan L.R."/>
        </authorList>
    </citation>
    <scope>NUCLEOTIDE SEQUENCE [LARGE SCALE GENOMIC DNA]</scope>
    <source>
        <strain evidence="3">p3-SID1799</strain>
    </source>
</reference>